<name>A0A4R4D4D2_9PROT</name>
<accession>A0A4R4D4D2</accession>
<feature type="chain" id="PRO_5020580701" evidence="1">
    <location>
        <begin position="23"/>
        <end position="153"/>
    </location>
</feature>
<feature type="signal peptide" evidence="1">
    <location>
        <begin position="1"/>
        <end position="22"/>
    </location>
</feature>
<comment type="caution">
    <text evidence="2">The sequence shown here is derived from an EMBL/GenBank/DDBJ whole genome shotgun (WGS) entry which is preliminary data.</text>
</comment>
<dbReference type="Proteomes" id="UP000295023">
    <property type="component" value="Unassembled WGS sequence"/>
</dbReference>
<dbReference type="RefSeq" id="WP_132295346.1">
    <property type="nucleotide sequence ID" value="NZ_SKBM01000031.1"/>
</dbReference>
<evidence type="ECO:0000313" key="3">
    <source>
        <dbReference type="Proteomes" id="UP000295023"/>
    </source>
</evidence>
<keyword evidence="1" id="KW-0732">Signal</keyword>
<evidence type="ECO:0000313" key="2">
    <source>
        <dbReference type="EMBL" id="TCZ54647.1"/>
    </source>
</evidence>
<gene>
    <name evidence="2" type="ORF">EXY23_22945</name>
</gene>
<dbReference type="EMBL" id="SKBM01000031">
    <property type="protein sequence ID" value="TCZ54647.1"/>
    <property type="molecule type" value="Genomic_DNA"/>
</dbReference>
<proteinExistence type="predicted"/>
<reference evidence="2 3" key="1">
    <citation type="submission" date="2019-03" db="EMBL/GenBank/DDBJ databases">
        <title>Paracraurococcus aquatilis NE82 genome sequence.</title>
        <authorList>
            <person name="Zhao Y."/>
            <person name="Du Z."/>
        </authorList>
    </citation>
    <scope>NUCLEOTIDE SEQUENCE [LARGE SCALE GENOMIC DNA]</scope>
    <source>
        <strain evidence="2 3">NE82</strain>
    </source>
</reference>
<dbReference type="AlphaFoldDB" id="A0A4R4D4D2"/>
<protein>
    <submittedName>
        <fullName evidence="2">Uncharacterized protein</fullName>
    </submittedName>
</protein>
<keyword evidence="3" id="KW-1185">Reference proteome</keyword>
<organism evidence="2 3">
    <name type="scientific">Roseicella aquatilis</name>
    <dbReference type="NCBI Taxonomy" id="2527868"/>
    <lineage>
        <taxon>Bacteria</taxon>
        <taxon>Pseudomonadati</taxon>
        <taxon>Pseudomonadota</taxon>
        <taxon>Alphaproteobacteria</taxon>
        <taxon>Acetobacterales</taxon>
        <taxon>Roseomonadaceae</taxon>
        <taxon>Roseicella</taxon>
    </lineage>
</organism>
<dbReference type="OrthoDB" id="7274447at2"/>
<evidence type="ECO:0000256" key="1">
    <source>
        <dbReference type="SAM" id="SignalP"/>
    </source>
</evidence>
<sequence length="153" mass="16422">MRRWALLLAMGMPLVGSLEAGAQQRQGPPHEWVFGAWTGGLFPPGEANTPACFGSPTVIFTRDVVMRVSLLDTAYRQRTIETVAQVPDGLEMRFTPATPELGALGARQAPDAGFGCAGNPNALRVVRKGPDEIIFPNCSDFPAPLRRCTTAAK</sequence>